<evidence type="ECO:0000256" key="1">
    <source>
        <dbReference type="SAM" id="MobiDB-lite"/>
    </source>
</evidence>
<dbReference type="RefSeq" id="WP_011828360.1">
    <property type="nucleotide sequence ID" value="NC_008825.1"/>
</dbReference>
<dbReference type="eggNOG" id="ENOG50318J4">
    <property type="taxonomic scope" value="Bacteria"/>
</dbReference>
<evidence type="ECO:0000313" key="3">
    <source>
        <dbReference type="Proteomes" id="UP000000366"/>
    </source>
</evidence>
<dbReference type="EMBL" id="CP000555">
    <property type="protein sequence ID" value="ABM93722.1"/>
    <property type="molecule type" value="Genomic_DNA"/>
</dbReference>
<reference evidence="2 3" key="1">
    <citation type="journal article" date="2007" name="J. Bacteriol.">
        <title>Whole-genome analysis of the methyl tert-butyl ether-degrading beta-proteobacterium Methylibium petroleiphilum PM1.</title>
        <authorList>
            <person name="Kane S.R."/>
            <person name="Chakicherla A.Y."/>
            <person name="Chain P.S.G."/>
            <person name="Schmidt R."/>
            <person name="Shin M.W."/>
            <person name="Legler T.C."/>
            <person name="Scow K.M."/>
            <person name="Larimer F.W."/>
            <person name="Lucas S.M."/>
            <person name="Richardson P.M."/>
            <person name="Hristova K.R."/>
        </authorList>
    </citation>
    <scope>NUCLEOTIDE SEQUENCE [LARGE SCALE GENOMIC DNA]</scope>
    <source>
        <strain evidence="3">ATCC BAA-1232 / LMG 22953 / PM1</strain>
    </source>
</reference>
<accession>A2SDT3</accession>
<organism evidence="2 3">
    <name type="scientific">Methylibium petroleiphilum (strain ATCC BAA-1232 / LMG 22953 / PM1)</name>
    <dbReference type="NCBI Taxonomy" id="420662"/>
    <lineage>
        <taxon>Bacteria</taxon>
        <taxon>Pseudomonadati</taxon>
        <taxon>Pseudomonadota</taxon>
        <taxon>Betaproteobacteria</taxon>
        <taxon>Burkholderiales</taxon>
        <taxon>Sphaerotilaceae</taxon>
        <taxon>Methylibium</taxon>
    </lineage>
</organism>
<dbReference type="HOGENOM" id="CLU_996810_0_0_4"/>
<evidence type="ECO:0000313" key="2">
    <source>
        <dbReference type="EMBL" id="ABM93722.1"/>
    </source>
</evidence>
<gene>
    <name evidence="2" type="ordered locus">Mpe_A0760</name>
</gene>
<feature type="region of interest" description="Disordered" evidence="1">
    <location>
        <begin position="101"/>
        <end position="123"/>
    </location>
</feature>
<protein>
    <submittedName>
        <fullName evidence="2">Uncharacterized protein</fullName>
    </submittedName>
</protein>
<dbReference type="KEGG" id="mpt:Mpe_A0760"/>
<dbReference type="STRING" id="420662.Mpe_A0760"/>
<dbReference type="Proteomes" id="UP000000366">
    <property type="component" value="Chromosome"/>
</dbReference>
<keyword evidence="3" id="KW-1185">Reference proteome</keyword>
<dbReference type="AlphaFoldDB" id="A2SDT3"/>
<name>A2SDT3_METPP</name>
<sequence length="279" mass="29821">MTGQAPQGWKRAFSIEVRHAGFDEAGASVPVAWQLVEPPPARLSALGLICRAEHQGLSVFGSEGSGGDTTVDLLFQLTATDPAFFAYTDIDRADGDSTLWFDSTTAPAPDGGSGSARRLHEGATVSAADRAARDALPLQRSITQHVPSSLLGYVRIRWSSADPLATAWFIAFDARAVVWRYSVHGAAGRALFIRDAEGQVDFEPATATLAPGPTDTVILRSTAAIPLTQHALRHFQLMEVTPHGERLLIHRLPAPSPSALVKETVNGRVLTVAEIDVDL</sequence>
<proteinExistence type="predicted"/>